<feature type="domain" description="AAA+ ATPase" evidence="1">
    <location>
        <begin position="23"/>
        <end position="151"/>
    </location>
</feature>
<dbReference type="Gene3D" id="3.40.50.300">
    <property type="entry name" value="P-loop containing nucleotide triphosphate hydrolases"/>
    <property type="match status" value="1"/>
</dbReference>
<organism evidence="2 3">
    <name type="scientific">Ascobolus immersus RN42</name>
    <dbReference type="NCBI Taxonomy" id="1160509"/>
    <lineage>
        <taxon>Eukaryota</taxon>
        <taxon>Fungi</taxon>
        <taxon>Dikarya</taxon>
        <taxon>Ascomycota</taxon>
        <taxon>Pezizomycotina</taxon>
        <taxon>Pezizomycetes</taxon>
        <taxon>Pezizales</taxon>
        <taxon>Ascobolaceae</taxon>
        <taxon>Ascobolus</taxon>
    </lineage>
</organism>
<dbReference type="EMBL" id="ML119665">
    <property type="protein sequence ID" value="RPA83389.1"/>
    <property type="molecule type" value="Genomic_DNA"/>
</dbReference>
<keyword evidence="2" id="KW-0378">Hydrolase</keyword>
<name>A0A3N4IBC9_ASCIM</name>
<dbReference type="InterPro" id="IPR003593">
    <property type="entry name" value="AAA+_ATPase"/>
</dbReference>
<gene>
    <name evidence="2" type="ORF">BJ508DRAFT_237323</name>
</gene>
<protein>
    <submittedName>
        <fullName evidence="2">P-loop containing nucleoside triphosphate hydrolase protein</fullName>
    </submittedName>
</protein>
<evidence type="ECO:0000313" key="2">
    <source>
        <dbReference type="EMBL" id="RPA83389.1"/>
    </source>
</evidence>
<dbReference type="STRING" id="1160509.A0A3N4IBC9"/>
<proteinExistence type="predicted"/>
<dbReference type="SUPFAM" id="SSF52540">
    <property type="entry name" value="P-loop containing nucleoside triphosphate hydrolases"/>
    <property type="match status" value="1"/>
</dbReference>
<reference evidence="2 3" key="1">
    <citation type="journal article" date="2018" name="Nat. Ecol. Evol.">
        <title>Pezizomycetes genomes reveal the molecular basis of ectomycorrhizal truffle lifestyle.</title>
        <authorList>
            <person name="Murat C."/>
            <person name="Payen T."/>
            <person name="Noel B."/>
            <person name="Kuo A."/>
            <person name="Morin E."/>
            <person name="Chen J."/>
            <person name="Kohler A."/>
            <person name="Krizsan K."/>
            <person name="Balestrini R."/>
            <person name="Da Silva C."/>
            <person name="Montanini B."/>
            <person name="Hainaut M."/>
            <person name="Levati E."/>
            <person name="Barry K.W."/>
            <person name="Belfiori B."/>
            <person name="Cichocki N."/>
            <person name="Clum A."/>
            <person name="Dockter R.B."/>
            <person name="Fauchery L."/>
            <person name="Guy J."/>
            <person name="Iotti M."/>
            <person name="Le Tacon F."/>
            <person name="Lindquist E.A."/>
            <person name="Lipzen A."/>
            <person name="Malagnac F."/>
            <person name="Mello A."/>
            <person name="Molinier V."/>
            <person name="Miyauchi S."/>
            <person name="Poulain J."/>
            <person name="Riccioni C."/>
            <person name="Rubini A."/>
            <person name="Sitrit Y."/>
            <person name="Splivallo R."/>
            <person name="Traeger S."/>
            <person name="Wang M."/>
            <person name="Zifcakova L."/>
            <person name="Wipf D."/>
            <person name="Zambonelli A."/>
            <person name="Paolocci F."/>
            <person name="Nowrousian M."/>
            <person name="Ottonello S."/>
            <person name="Baldrian P."/>
            <person name="Spatafora J.W."/>
            <person name="Henrissat B."/>
            <person name="Nagy L.G."/>
            <person name="Aury J.M."/>
            <person name="Wincker P."/>
            <person name="Grigoriev I.V."/>
            <person name="Bonfante P."/>
            <person name="Martin F.M."/>
        </authorList>
    </citation>
    <scope>NUCLEOTIDE SEQUENCE [LARGE SCALE GENOMIC DNA]</scope>
    <source>
        <strain evidence="2 3">RN42</strain>
    </source>
</reference>
<evidence type="ECO:0000313" key="3">
    <source>
        <dbReference type="Proteomes" id="UP000275078"/>
    </source>
</evidence>
<dbReference type="GO" id="GO:0016787">
    <property type="term" value="F:hydrolase activity"/>
    <property type="evidence" value="ECO:0007669"/>
    <property type="project" value="UniProtKB-KW"/>
</dbReference>
<dbReference type="AlphaFoldDB" id="A0A3N4IBC9"/>
<sequence length="253" mass="28236">MNNAVDDIAQHTLELYKDAEPKTRILIGIAGIPGSGKTTLAKRIANRINEILKESNDTDEEVAIMVPMDGYHYYRHELDQMEDPAFAHARRGSPFTFNSAKLLLLVQSLAAPISDDPIKAPSFDHALKDPIEDDIAILPTHRIVIMEGNYLSFAPPALGVIPTTASNVTYTASEPWKDIAQTFTERYFVECDKTMAERRLVGRHVKAGIVKDEEEGKKRVWMNDMPNGVDIETFRLGDEKLVVSVDDESLIGK</sequence>
<keyword evidence="3" id="KW-1185">Reference proteome</keyword>
<accession>A0A3N4IBC9</accession>
<dbReference type="OrthoDB" id="6362633at2759"/>
<dbReference type="PANTHER" id="PTHR10285">
    <property type="entry name" value="URIDINE KINASE"/>
    <property type="match status" value="1"/>
</dbReference>
<evidence type="ECO:0000259" key="1">
    <source>
        <dbReference type="SMART" id="SM00382"/>
    </source>
</evidence>
<dbReference type="InterPro" id="IPR027417">
    <property type="entry name" value="P-loop_NTPase"/>
</dbReference>
<dbReference type="SMART" id="SM00382">
    <property type="entry name" value="AAA"/>
    <property type="match status" value="1"/>
</dbReference>
<dbReference type="Proteomes" id="UP000275078">
    <property type="component" value="Unassembled WGS sequence"/>
</dbReference>